<dbReference type="PANTHER" id="PTHR30288:SF0">
    <property type="entry name" value="FLAGELLAR HOOK-ASSOCIATED PROTEIN 2"/>
    <property type="match status" value="1"/>
</dbReference>
<evidence type="ECO:0000259" key="1">
    <source>
        <dbReference type="Pfam" id="PF07195"/>
    </source>
</evidence>
<feature type="domain" description="Flagellar hook-associated protein 2 C-terminal" evidence="1">
    <location>
        <begin position="343"/>
        <end position="403"/>
    </location>
</feature>
<dbReference type="PANTHER" id="PTHR30288">
    <property type="entry name" value="FLAGELLAR CAP/ASSEMBLY PROTEIN FLID"/>
    <property type="match status" value="1"/>
</dbReference>
<dbReference type="InterPro" id="IPR010809">
    <property type="entry name" value="FliD_C"/>
</dbReference>
<evidence type="ECO:0000313" key="2">
    <source>
        <dbReference type="EMBL" id="REE87501.1"/>
    </source>
</evidence>
<dbReference type="RefSeq" id="WP_147306794.1">
    <property type="nucleotide sequence ID" value="NZ_QTTN01000009.1"/>
</dbReference>
<keyword evidence="2" id="KW-0282">Flagellum</keyword>
<name>A0A3D9SCJ4_9BACL</name>
<gene>
    <name evidence="2" type="ORF">A8990_109147</name>
</gene>
<keyword evidence="2" id="KW-0969">Cilium</keyword>
<keyword evidence="3" id="KW-1185">Reference proteome</keyword>
<protein>
    <submittedName>
        <fullName evidence="2">Flagellar capping protein FliD</fullName>
    </submittedName>
</protein>
<proteinExistence type="predicted"/>
<dbReference type="GO" id="GO:0071973">
    <property type="term" value="P:bacterial-type flagellum-dependent cell motility"/>
    <property type="evidence" value="ECO:0007669"/>
    <property type="project" value="TreeGrafter"/>
</dbReference>
<dbReference type="GO" id="GO:0007155">
    <property type="term" value="P:cell adhesion"/>
    <property type="evidence" value="ECO:0007669"/>
    <property type="project" value="InterPro"/>
</dbReference>
<dbReference type="Pfam" id="PF07195">
    <property type="entry name" value="FliD_C"/>
    <property type="match status" value="1"/>
</dbReference>
<reference evidence="2 3" key="1">
    <citation type="submission" date="2018-08" db="EMBL/GenBank/DDBJ databases">
        <title>Genomic Encyclopedia of Type Strains, Phase III (KMG-III): the genomes of soil and plant-associated and newly described type strains.</title>
        <authorList>
            <person name="Whitman W."/>
        </authorList>
    </citation>
    <scope>NUCLEOTIDE SEQUENCE [LARGE SCALE GENOMIC DNA]</scope>
    <source>
        <strain evidence="2 3">CGMCC 1.10966</strain>
    </source>
</reference>
<organism evidence="2 3">
    <name type="scientific">Paenibacillus taihuensis</name>
    <dbReference type="NCBI Taxonomy" id="1156355"/>
    <lineage>
        <taxon>Bacteria</taxon>
        <taxon>Bacillati</taxon>
        <taxon>Bacillota</taxon>
        <taxon>Bacilli</taxon>
        <taxon>Bacillales</taxon>
        <taxon>Paenibacillaceae</taxon>
        <taxon>Paenibacillus</taxon>
    </lineage>
</organism>
<comment type="caution">
    <text evidence="2">The sequence shown here is derived from an EMBL/GenBank/DDBJ whole genome shotgun (WGS) entry which is preliminary data.</text>
</comment>
<accession>A0A3D9SCJ4</accession>
<dbReference type="Proteomes" id="UP000256304">
    <property type="component" value="Unassembled WGS sequence"/>
</dbReference>
<dbReference type="AlphaFoldDB" id="A0A3D9SCJ4"/>
<dbReference type="OrthoDB" id="2624588at2"/>
<evidence type="ECO:0000313" key="3">
    <source>
        <dbReference type="Proteomes" id="UP000256304"/>
    </source>
</evidence>
<dbReference type="InterPro" id="IPR040026">
    <property type="entry name" value="FliD"/>
</dbReference>
<dbReference type="GO" id="GO:0009421">
    <property type="term" value="C:bacterial-type flagellum filament cap"/>
    <property type="evidence" value="ECO:0007669"/>
    <property type="project" value="InterPro"/>
</dbReference>
<keyword evidence="2" id="KW-0966">Cell projection</keyword>
<dbReference type="EMBL" id="QTTN01000009">
    <property type="protein sequence ID" value="REE87501.1"/>
    <property type="molecule type" value="Genomic_DNA"/>
</dbReference>
<sequence length="442" mass="47260">MVLPYSMPAIYGTVRPSWEPIQPVERYALYPRSGQGYMSLLSQNVRKQAAASIPARNSVGSFTLPRQARAVLQAAADSSAAWLAQSSKVSAALSDIRMKSKSAFEQRTVNVEGTGSAPTQGDAAAGAARTDYNVQVASLARSQRNQGYELTKNAPSVINPDVHLFTLKAGGQTRSLSTVIRPGDTNATALGRLRDSINSARLGGVTASVQENQTNGTVKLVVDAGGIGTEHAFSLQDMRGSIISSSGADRAAVKASNMNVLVDGKAYESDDSNDIALQQGKVRISLDEMAAPADFTIKVRNNNEALSGQLHAVLNEVNTLQDTYNESSCLNPMLKQRVNDVLRSPELESIGISQTKDGKWQVDDEKLSTAMEAGPDEVSRIINGRHGLAAKLQQTLDELSELPTESLISTKASGFQSFTLYRASSSSYLQLPLGGLFVNSFM</sequence>